<accession>A0AAJ7DVR8</accession>
<keyword evidence="1" id="KW-1185">Reference proteome</keyword>
<evidence type="ECO:0000313" key="1">
    <source>
        <dbReference type="Proteomes" id="UP000695007"/>
    </source>
</evidence>
<evidence type="ECO:0000313" key="2">
    <source>
        <dbReference type="RefSeq" id="XP_011498181.1"/>
    </source>
</evidence>
<protein>
    <submittedName>
        <fullName evidence="2">Protein phosphatase 1 regulatory subunit 37-like</fullName>
    </submittedName>
</protein>
<organism evidence="1 2">
    <name type="scientific">Ceratosolen solmsi marchali</name>
    <dbReference type="NCBI Taxonomy" id="326594"/>
    <lineage>
        <taxon>Eukaryota</taxon>
        <taxon>Metazoa</taxon>
        <taxon>Ecdysozoa</taxon>
        <taxon>Arthropoda</taxon>
        <taxon>Hexapoda</taxon>
        <taxon>Insecta</taxon>
        <taxon>Pterygota</taxon>
        <taxon>Neoptera</taxon>
        <taxon>Endopterygota</taxon>
        <taxon>Hymenoptera</taxon>
        <taxon>Apocrita</taxon>
        <taxon>Proctotrupomorpha</taxon>
        <taxon>Chalcidoidea</taxon>
        <taxon>Agaonidae</taxon>
        <taxon>Agaoninae</taxon>
        <taxon>Ceratosolen</taxon>
    </lineage>
</organism>
<dbReference type="Proteomes" id="UP000695007">
    <property type="component" value="Unplaced"/>
</dbReference>
<dbReference type="AlphaFoldDB" id="A0AAJ7DVR8"/>
<gene>
    <name evidence="2" type="primary">LOC105362438</name>
</gene>
<dbReference type="KEGG" id="csol:105362438"/>
<name>A0AAJ7DVR8_9HYME</name>
<sequence>MSSGDESERTAAALAASLVQVDIERLPPRPVIAGERRPRWCARNAVLLSPHQLIDGRIIRSSLLLNRHRKRRRSLRFPQNEVAGYLEPENPWRHRKDVKRDAVLVAYKEACSKHKTSPLQSIIYQLKSTNGIEDRCEELNFQNLTLHRSDCEALEEIFKRILFYKINLDAAIAEDMVRLE</sequence>
<proteinExistence type="predicted"/>
<dbReference type="GeneID" id="105362438"/>
<reference evidence="2" key="1">
    <citation type="submission" date="2025-08" db="UniProtKB">
        <authorList>
            <consortium name="RefSeq"/>
        </authorList>
    </citation>
    <scope>IDENTIFICATION</scope>
</reference>
<dbReference type="RefSeq" id="XP_011498181.1">
    <property type="nucleotide sequence ID" value="XM_011499879.1"/>
</dbReference>